<evidence type="ECO:0000256" key="3">
    <source>
        <dbReference type="ARBA" id="ARBA00022448"/>
    </source>
</evidence>
<accession>A0AAW9HWC5</accession>
<gene>
    <name evidence="11" type="ORF">R6G80_02395</name>
    <name evidence="10" type="ORF">R6G86_06275</name>
</gene>
<dbReference type="SUPFAM" id="SSF81345">
    <property type="entry name" value="ABC transporter involved in vitamin B12 uptake, BtuC"/>
    <property type="match status" value="1"/>
</dbReference>
<keyword evidence="3 8" id="KW-0813">Transport</keyword>
<feature type="transmembrane region" description="Helical" evidence="9">
    <location>
        <begin position="256"/>
        <end position="279"/>
    </location>
</feature>
<dbReference type="Proteomes" id="UP001281731">
    <property type="component" value="Unassembled WGS sequence"/>
</dbReference>
<dbReference type="Pfam" id="PF00950">
    <property type="entry name" value="ABC-3"/>
    <property type="match status" value="1"/>
</dbReference>
<feature type="transmembrane region" description="Helical" evidence="9">
    <location>
        <begin position="145"/>
        <end position="163"/>
    </location>
</feature>
<keyword evidence="12" id="KW-1185">Reference proteome</keyword>
<keyword evidence="4" id="KW-1003">Cell membrane</keyword>
<keyword evidence="6 9" id="KW-1133">Transmembrane helix</keyword>
<feature type="transmembrane region" description="Helical" evidence="9">
    <location>
        <begin position="33"/>
        <end position="52"/>
    </location>
</feature>
<comment type="caution">
    <text evidence="11">The sequence shown here is derived from an EMBL/GenBank/DDBJ whole genome shotgun (WGS) entry which is preliminary data.</text>
</comment>
<evidence type="ECO:0000313" key="13">
    <source>
        <dbReference type="Proteomes" id="UP001281731"/>
    </source>
</evidence>
<evidence type="ECO:0000313" key="11">
    <source>
        <dbReference type="EMBL" id="MDY5154575.1"/>
    </source>
</evidence>
<comment type="subcellular location">
    <subcellularLocation>
        <location evidence="1 8">Cell membrane</location>
        <topology evidence="1 8">Multi-pass membrane protein</topology>
    </subcellularLocation>
</comment>
<sequence length="288" mass="30500">MNFIIAVSLLAVSTALACALPGTILVLRRQSMIVDAMSHTVLPGIVIGAIISGKTHSPLMIVLATLLGLVVVFGSDWLRKTGLLTGDANQGLIFPVLFSIGVILLSTSLKNVHISEDTVFTGDINLMALESERIIVGGFDFGPQMMWLLLGVFALNALFMWWARNVLIATTFDPVLARTMGMPVQLIDVGLMALVSLTVVVSFHTAGAILVIAFMVIPAATAHLFSTTLRTFVVSTLIFAVVGALGGFYVAYMGNLATSATMATVDGLMFLAVLLCTMAKPRKAGVGR</sequence>
<dbReference type="GO" id="GO:0010043">
    <property type="term" value="P:response to zinc ion"/>
    <property type="evidence" value="ECO:0007669"/>
    <property type="project" value="TreeGrafter"/>
</dbReference>
<dbReference type="RefSeq" id="WP_102165796.1">
    <property type="nucleotide sequence ID" value="NZ_CP126967.1"/>
</dbReference>
<feature type="transmembrane region" description="Helical" evidence="9">
    <location>
        <begin position="189"/>
        <end position="217"/>
    </location>
</feature>
<dbReference type="InterPro" id="IPR037294">
    <property type="entry name" value="ABC_BtuC-like"/>
</dbReference>
<evidence type="ECO:0000256" key="4">
    <source>
        <dbReference type="ARBA" id="ARBA00022475"/>
    </source>
</evidence>
<evidence type="ECO:0000256" key="5">
    <source>
        <dbReference type="ARBA" id="ARBA00022692"/>
    </source>
</evidence>
<dbReference type="GO" id="GO:0055085">
    <property type="term" value="P:transmembrane transport"/>
    <property type="evidence" value="ECO:0007669"/>
    <property type="project" value="InterPro"/>
</dbReference>
<dbReference type="Gene3D" id="1.10.3470.10">
    <property type="entry name" value="ABC transporter involved in vitamin B12 uptake, BtuC"/>
    <property type="match status" value="1"/>
</dbReference>
<name>A0AAW9HWC5_9ACTO</name>
<dbReference type="PANTHER" id="PTHR30477:SF8">
    <property type="entry name" value="METAL TRANSPORT SYSTEM MEMBRANE PROTEIN CT_070-RELATED"/>
    <property type="match status" value="1"/>
</dbReference>
<feature type="transmembrane region" description="Helical" evidence="9">
    <location>
        <begin position="90"/>
        <end position="109"/>
    </location>
</feature>
<dbReference type="EMBL" id="JAWNGA010000010">
    <property type="protein sequence ID" value="MDY5133340.1"/>
    <property type="molecule type" value="Genomic_DNA"/>
</dbReference>
<dbReference type="PANTHER" id="PTHR30477">
    <property type="entry name" value="ABC-TRANSPORTER METAL-BINDING PROTEIN"/>
    <property type="match status" value="1"/>
</dbReference>
<feature type="transmembrane region" description="Helical" evidence="9">
    <location>
        <begin position="59"/>
        <end position="78"/>
    </location>
</feature>
<organism evidence="11 13">
    <name type="scientific">Actinotignum urinale</name>
    <dbReference type="NCBI Taxonomy" id="190146"/>
    <lineage>
        <taxon>Bacteria</taxon>
        <taxon>Bacillati</taxon>
        <taxon>Actinomycetota</taxon>
        <taxon>Actinomycetes</taxon>
        <taxon>Actinomycetales</taxon>
        <taxon>Actinomycetaceae</taxon>
        <taxon>Actinotignum</taxon>
    </lineage>
</organism>
<dbReference type="InterPro" id="IPR001626">
    <property type="entry name" value="ABC_TroCD"/>
</dbReference>
<feature type="transmembrane region" description="Helical" evidence="9">
    <location>
        <begin position="229"/>
        <end position="250"/>
    </location>
</feature>
<reference evidence="11 12" key="1">
    <citation type="submission" date="2023-10" db="EMBL/GenBank/DDBJ databases">
        <title>Whole Genome based description of the genera Actinobaculum and Actinotignum reveals a complex phylogenetic relationship within the species included in the genus Actinotignum.</title>
        <authorList>
            <person name="Jensen C.S."/>
            <person name="Dargis R."/>
            <person name="Kemp M."/>
            <person name="Christensen J.J."/>
        </authorList>
    </citation>
    <scope>NUCLEOTIDE SEQUENCE</scope>
    <source>
        <strain evidence="11">SLA_B511</strain>
        <strain evidence="10 12">SLA_B974</strain>
    </source>
</reference>
<dbReference type="Proteomes" id="UP001275049">
    <property type="component" value="Unassembled WGS sequence"/>
</dbReference>
<evidence type="ECO:0000256" key="8">
    <source>
        <dbReference type="RuleBase" id="RU003943"/>
    </source>
</evidence>
<evidence type="ECO:0000313" key="10">
    <source>
        <dbReference type="EMBL" id="MDY5133340.1"/>
    </source>
</evidence>
<proteinExistence type="inferred from homology"/>
<protein>
    <submittedName>
        <fullName evidence="11">Metal ABC transporter permease</fullName>
    </submittedName>
</protein>
<evidence type="ECO:0000256" key="9">
    <source>
        <dbReference type="SAM" id="Phobius"/>
    </source>
</evidence>
<evidence type="ECO:0000256" key="7">
    <source>
        <dbReference type="ARBA" id="ARBA00023136"/>
    </source>
</evidence>
<keyword evidence="7 9" id="KW-0472">Membrane</keyword>
<dbReference type="AlphaFoldDB" id="A0AAW9HWC5"/>
<evidence type="ECO:0000256" key="6">
    <source>
        <dbReference type="ARBA" id="ARBA00022989"/>
    </source>
</evidence>
<dbReference type="EMBL" id="JAWNGC010000002">
    <property type="protein sequence ID" value="MDY5154575.1"/>
    <property type="molecule type" value="Genomic_DNA"/>
</dbReference>
<comment type="similarity">
    <text evidence="2 8">Belongs to the ABC-3 integral membrane protein family.</text>
</comment>
<evidence type="ECO:0000313" key="12">
    <source>
        <dbReference type="Proteomes" id="UP001275049"/>
    </source>
</evidence>
<keyword evidence="5 8" id="KW-0812">Transmembrane</keyword>
<evidence type="ECO:0000256" key="1">
    <source>
        <dbReference type="ARBA" id="ARBA00004651"/>
    </source>
</evidence>
<dbReference type="GO" id="GO:0043190">
    <property type="term" value="C:ATP-binding cassette (ABC) transporter complex"/>
    <property type="evidence" value="ECO:0007669"/>
    <property type="project" value="InterPro"/>
</dbReference>
<evidence type="ECO:0000256" key="2">
    <source>
        <dbReference type="ARBA" id="ARBA00008034"/>
    </source>
</evidence>